<dbReference type="InterPro" id="IPR043129">
    <property type="entry name" value="ATPase_NBD"/>
</dbReference>
<evidence type="ECO:0000256" key="2">
    <source>
        <dbReference type="ARBA" id="ARBA00022741"/>
    </source>
</evidence>
<evidence type="ECO:0000256" key="4">
    <source>
        <dbReference type="ARBA" id="ARBA00022840"/>
    </source>
</evidence>
<dbReference type="PANTHER" id="PTHR43435">
    <property type="entry name" value="RIBULOKINASE"/>
    <property type="match status" value="1"/>
</dbReference>
<comment type="catalytic activity">
    <reaction evidence="7">
        <text>D-ribulose + ATP = D-ribulose 5-phosphate + ADP + H(+)</text>
        <dbReference type="Rhea" id="RHEA:17601"/>
        <dbReference type="ChEBI" id="CHEBI:15378"/>
        <dbReference type="ChEBI" id="CHEBI:17173"/>
        <dbReference type="ChEBI" id="CHEBI:30616"/>
        <dbReference type="ChEBI" id="CHEBI:58121"/>
        <dbReference type="ChEBI" id="CHEBI:456216"/>
        <dbReference type="EC" id="2.7.1.16"/>
    </reaction>
</comment>
<dbReference type="Proteomes" id="UP000238415">
    <property type="component" value="Unassembled WGS sequence"/>
</dbReference>
<proteinExistence type="inferred from homology"/>
<comment type="caution">
    <text evidence="11">The sequence shown here is derived from an EMBL/GenBank/DDBJ whole genome shotgun (WGS) entry which is preliminary data.</text>
</comment>
<dbReference type="PANTHER" id="PTHR43435:SF4">
    <property type="entry name" value="FGGY CARBOHYDRATE KINASE DOMAIN-CONTAINING PROTEIN"/>
    <property type="match status" value="1"/>
</dbReference>
<evidence type="ECO:0000313" key="11">
    <source>
        <dbReference type="EMBL" id="PRR70422.1"/>
    </source>
</evidence>
<evidence type="ECO:0000256" key="8">
    <source>
        <dbReference type="NCBIfam" id="TIGR01234"/>
    </source>
</evidence>
<evidence type="ECO:0000256" key="7">
    <source>
        <dbReference type="HAMAP-Rule" id="MF_00520"/>
    </source>
</evidence>
<dbReference type="AlphaFoldDB" id="A0A2T0AN79"/>
<dbReference type="GO" id="GO:0005737">
    <property type="term" value="C:cytoplasm"/>
    <property type="evidence" value="ECO:0007669"/>
    <property type="project" value="TreeGrafter"/>
</dbReference>
<dbReference type="Pfam" id="PF02782">
    <property type="entry name" value="FGGY_C"/>
    <property type="match status" value="1"/>
</dbReference>
<dbReference type="GO" id="GO:0005524">
    <property type="term" value="F:ATP binding"/>
    <property type="evidence" value="ECO:0007669"/>
    <property type="project" value="UniProtKB-UniRule"/>
</dbReference>
<dbReference type="GO" id="GO:0008741">
    <property type="term" value="F:ribulokinase activity"/>
    <property type="evidence" value="ECO:0007669"/>
    <property type="project" value="UniProtKB-UniRule"/>
</dbReference>
<dbReference type="UniPathway" id="UPA00145">
    <property type="reaction ID" value="UER00566"/>
</dbReference>
<keyword evidence="1 7" id="KW-0808">Transferase</keyword>
<evidence type="ECO:0000256" key="5">
    <source>
        <dbReference type="ARBA" id="ARBA00022935"/>
    </source>
</evidence>
<accession>A0A2T0AN79</accession>
<organism evidence="11 12">
    <name type="scientific">Neomoorella humiferrea</name>
    <dbReference type="NCBI Taxonomy" id="676965"/>
    <lineage>
        <taxon>Bacteria</taxon>
        <taxon>Bacillati</taxon>
        <taxon>Bacillota</taxon>
        <taxon>Clostridia</taxon>
        <taxon>Neomoorellales</taxon>
        <taxon>Neomoorellaceae</taxon>
        <taxon>Neomoorella</taxon>
    </lineage>
</organism>
<feature type="domain" description="Carbohydrate kinase FGGY C-terminal" evidence="10">
    <location>
        <begin position="298"/>
        <end position="513"/>
    </location>
</feature>
<dbReference type="NCBIfam" id="NF003154">
    <property type="entry name" value="PRK04123.1"/>
    <property type="match status" value="1"/>
</dbReference>
<dbReference type="GO" id="GO:0019569">
    <property type="term" value="P:L-arabinose catabolic process to D-xylulose 5-phosphate"/>
    <property type="evidence" value="ECO:0007669"/>
    <property type="project" value="UniProtKB-UniRule"/>
</dbReference>
<sequence>MRQSAKQDYNLVIGLDFGTDSVRAMVVDAATGEEEASEVAYYRRWAVGLYCDPGKNQFRQHPRDYLEGMEAAVKGALAKLPPGAAQRVVGIGIDTTGSTPGPVDGSGRPLALLPEFSENPNAMFILWKDHTAVEEAGEINHAARHWGGTDFTKYEGGVYSSEWFWAKILHILRHDPAVRTAAYSWVEHCDWIPALLTGTENPRLLKRSRCAAGHKAMWHEEWGGLPPEEFLVRIDPLLQGLRDRLYTKTYTAATKAGNLTPAWAERLGLPPGITVAVGAVDAHVGAVGGGITPGALVKIMGTSTCDIMVAPKETIGAKLIDGICGQVDGSVIPGLIGLEAGQSAYGDVYAWFKDLLSWPLKVLLPETSLVDKETGQKLQEEIEGRLLQRLSEEAARIPAGATGLLALDWLNGRRTPYADQTLKGAIAGLTLGSSAPKIFRALVEATAFGSRAINERFREEGLEIKEIIALGGIARKNDFAMQVLADVLAMPIKVAASDQTCALGAAMFGAVAAGLYPTVEAAQEKMGCGFAKTYTPDPENAAKYRRLYKDYLDLGRVLEGGGLLKAQNVGFRNCF</sequence>
<dbReference type="InterPro" id="IPR018485">
    <property type="entry name" value="FGGY_C"/>
</dbReference>
<dbReference type="SUPFAM" id="SSF53067">
    <property type="entry name" value="Actin-like ATPase domain"/>
    <property type="match status" value="2"/>
</dbReference>
<gene>
    <name evidence="11" type="primary">araB_2</name>
    <name evidence="7" type="synonym">araB</name>
    <name evidence="11" type="ORF">MOHU_18380</name>
</gene>
<name>A0A2T0AN79_9FIRM</name>
<comment type="catalytic activity">
    <reaction evidence="7 9">
        <text>L-ribulose + ATP = L-ribulose 5-phosphate + ADP + H(+)</text>
        <dbReference type="Rhea" id="RHEA:22072"/>
        <dbReference type="ChEBI" id="CHEBI:15378"/>
        <dbReference type="ChEBI" id="CHEBI:16880"/>
        <dbReference type="ChEBI" id="CHEBI:30616"/>
        <dbReference type="ChEBI" id="CHEBI:58226"/>
        <dbReference type="ChEBI" id="CHEBI:456216"/>
        <dbReference type="EC" id="2.7.1.16"/>
    </reaction>
</comment>
<dbReference type="OrthoDB" id="9805576at2"/>
<dbReference type="RefSeq" id="WP_106005780.1">
    <property type="nucleotide sequence ID" value="NZ_PVXM01000048.1"/>
</dbReference>
<evidence type="ECO:0000259" key="10">
    <source>
        <dbReference type="Pfam" id="PF02782"/>
    </source>
</evidence>
<reference evidence="11 12" key="1">
    <citation type="submission" date="2018-03" db="EMBL/GenBank/DDBJ databases">
        <title>Genome sequence of Moorella humiferrea DSM 23265.</title>
        <authorList>
            <person name="Poehlein A."/>
            <person name="Daniel R."/>
        </authorList>
    </citation>
    <scope>NUCLEOTIDE SEQUENCE [LARGE SCALE GENOMIC DNA]</scope>
    <source>
        <strain evidence="11 12">DSM 23265</strain>
    </source>
</reference>
<keyword evidence="2 7" id="KW-0547">Nucleotide-binding</keyword>
<dbReference type="EC" id="2.7.1.16" evidence="7 8"/>
<dbReference type="PIRSF" id="PIRSF000538">
    <property type="entry name" value="GlpK"/>
    <property type="match status" value="1"/>
</dbReference>
<dbReference type="GO" id="GO:0019150">
    <property type="term" value="F:D-ribulokinase activity"/>
    <property type="evidence" value="ECO:0007669"/>
    <property type="project" value="RHEA"/>
</dbReference>
<keyword evidence="3 7" id="KW-0418">Kinase</keyword>
<keyword evidence="6 7" id="KW-0119">Carbohydrate metabolism</keyword>
<evidence type="ECO:0000256" key="3">
    <source>
        <dbReference type="ARBA" id="ARBA00022777"/>
    </source>
</evidence>
<keyword evidence="5 7" id="KW-0054">Arabinose catabolism</keyword>
<comment type="similarity">
    <text evidence="7 9">Belongs to the ribulokinase family.</text>
</comment>
<dbReference type="InterPro" id="IPR005929">
    <property type="entry name" value="Ribulokinase"/>
</dbReference>
<comment type="pathway">
    <text evidence="7 9">Carbohydrate degradation; L-arabinose degradation via L-ribulose; D-xylulose 5-phosphate from L-arabinose (bacterial route): step 2/3.</text>
</comment>
<evidence type="ECO:0000313" key="12">
    <source>
        <dbReference type="Proteomes" id="UP000238415"/>
    </source>
</evidence>
<dbReference type="Gene3D" id="3.30.420.40">
    <property type="match status" value="1"/>
</dbReference>
<protein>
    <recommendedName>
        <fullName evidence="7 8">Ribulokinase</fullName>
        <ecNumber evidence="7 8">2.7.1.16</ecNumber>
    </recommendedName>
</protein>
<evidence type="ECO:0000256" key="6">
    <source>
        <dbReference type="ARBA" id="ARBA00023277"/>
    </source>
</evidence>
<dbReference type="EMBL" id="PVXM01000048">
    <property type="protein sequence ID" value="PRR70422.1"/>
    <property type="molecule type" value="Genomic_DNA"/>
</dbReference>
<keyword evidence="12" id="KW-1185">Reference proteome</keyword>
<evidence type="ECO:0000256" key="9">
    <source>
        <dbReference type="RuleBase" id="RU003455"/>
    </source>
</evidence>
<dbReference type="Gene3D" id="1.20.58.2240">
    <property type="match status" value="1"/>
</dbReference>
<keyword evidence="4 7" id="KW-0067">ATP-binding</keyword>
<dbReference type="NCBIfam" id="TIGR01234">
    <property type="entry name" value="L-ribulokinase"/>
    <property type="match status" value="1"/>
</dbReference>
<evidence type="ECO:0000256" key="1">
    <source>
        <dbReference type="ARBA" id="ARBA00022679"/>
    </source>
</evidence>
<dbReference type="InterPro" id="IPR000577">
    <property type="entry name" value="Carb_kinase_FGGY"/>
</dbReference>
<dbReference type="HAMAP" id="MF_00520">
    <property type="entry name" value="Ribulokinase"/>
    <property type="match status" value="1"/>
</dbReference>
<dbReference type="CDD" id="cd07781">
    <property type="entry name" value="ASKHA_NBD_FGGY_L-RBK"/>
    <property type="match status" value="1"/>
</dbReference>